<dbReference type="AlphaFoldDB" id="A0A7K1GQ46"/>
<dbReference type="NCBIfam" id="NF047733">
    <property type="entry name" value="antiphage_MADS7"/>
    <property type="match status" value="1"/>
</dbReference>
<dbReference type="InterPro" id="IPR058120">
    <property type="entry name" value="MADS7"/>
</dbReference>
<evidence type="ECO:0000313" key="2">
    <source>
        <dbReference type="Proteomes" id="UP000488936"/>
    </source>
</evidence>
<evidence type="ECO:0000313" key="1">
    <source>
        <dbReference type="EMBL" id="MTH30669.1"/>
    </source>
</evidence>
<keyword evidence="2" id="KW-1185">Reference proteome</keyword>
<gene>
    <name evidence="1" type="ORF">GJV77_12285</name>
</gene>
<name>A0A7K1GQ46_9FLAO</name>
<accession>A0A7K1GQ46</accession>
<reference evidence="1 2" key="1">
    <citation type="journal article" date="2006" name="Int. J. Syst. Evol. Microbiol.">
        <title>Myroides pelagicus sp. nov., isolated from seawater in Thailand.</title>
        <authorList>
            <person name="Yoon J."/>
            <person name="Maneerat S."/>
            <person name="Kawai F."/>
            <person name="Yokota A."/>
        </authorList>
    </citation>
    <scope>NUCLEOTIDE SEQUENCE [LARGE SCALE GENOMIC DNA]</scope>
    <source>
        <strain evidence="1 2">SM1T</strain>
    </source>
</reference>
<comment type="caution">
    <text evidence="1">The sequence shown here is derived from an EMBL/GenBank/DDBJ whole genome shotgun (WGS) entry which is preliminary data.</text>
</comment>
<dbReference type="OrthoDB" id="9808668at2"/>
<dbReference type="EMBL" id="WMJY01000035">
    <property type="protein sequence ID" value="MTH30669.1"/>
    <property type="molecule type" value="Genomic_DNA"/>
</dbReference>
<organism evidence="1 2">
    <name type="scientific">Myroides pelagicus</name>
    <dbReference type="NCBI Taxonomy" id="270914"/>
    <lineage>
        <taxon>Bacteria</taxon>
        <taxon>Pseudomonadati</taxon>
        <taxon>Bacteroidota</taxon>
        <taxon>Flavobacteriia</taxon>
        <taxon>Flavobacteriales</taxon>
        <taxon>Flavobacteriaceae</taxon>
        <taxon>Myroides</taxon>
    </lineage>
</organism>
<dbReference type="Pfam" id="PF26611">
    <property type="entry name" value="MAD7"/>
    <property type="match status" value="1"/>
</dbReference>
<protein>
    <submittedName>
        <fullName evidence="1">Uncharacterized protein</fullName>
    </submittedName>
</protein>
<proteinExistence type="predicted"/>
<dbReference type="Proteomes" id="UP000488936">
    <property type="component" value="Unassembled WGS sequence"/>
</dbReference>
<sequence>MAIKINKSEGVFRNELILTSDAKVTNIDNTLVNLFMLLKHNGIRPKQRAAKNQSLEVDIDKIMHYFKALEDQGHFKGINENRQAVEIWIRQNLANLVNRGNLEKEKISSLKPIHLESYRIRNAKNTRDYFSADQVYLMLGQKPAIKEELKKYLVQGWDPQTNEFLQGNNLDVDSLGILHLIKNISIGIIESNTSLNQIKPLLPKQAELFCEDIHRLLVYKEIIPRSVLIEYIKTITSFHLALYSFKVINYLPKMLDQNSIEVDDDWKVVVDVTDNFESKISQFAIKDAEINYNALYNYIKAGFQINTIINAFSLDKSKSSSLEQAINKLNNENTLVEATLTAFWSMLRNNQTEEDNELLDDMVKYETTSFDKYVEALMKVKGPYQLKYYPQFLDSISQKNNDRGFLAQGRSKKHPRRFVLGTRLLEALVQIQVLHLDKGKFITKNVSIEDLMENLKNRYGLVINGLNEEEYRNADVNTNLAFKENVEAFKSKLRQIGFYNDMSDAYILQKVRPRYELK</sequence>